<evidence type="ECO:0000256" key="1">
    <source>
        <dbReference type="SAM" id="Phobius"/>
    </source>
</evidence>
<keyword evidence="3" id="KW-0645">Protease</keyword>
<dbReference type="PANTHER" id="PTHR36435">
    <property type="entry name" value="SLR1288 PROTEIN"/>
    <property type="match status" value="1"/>
</dbReference>
<comment type="caution">
    <text evidence="3">The sequence shown here is derived from an EMBL/GenBank/DDBJ whole genome shotgun (WGS) entry which is preliminary data.</text>
</comment>
<evidence type="ECO:0000313" key="3">
    <source>
        <dbReference type="EMBL" id="OWK34821.1"/>
    </source>
</evidence>
<keyword evidence="1" id="KW-1133">Transmembrane helix</keyword>
<dbReference type="GO" id="GO:0004175">
    <property type="term" value="F:endopeptidase activity"/>
    <property type="evidence" value="ECO:0007669"/>
    <property type="project" value="UniProtKB-ARBA"/>
</dbReference>
<keyword evidence="1" id="KW-0812">Transmembrane</keyword>
<feature type="transmembrane region" description="Helical" evidence="1">
    <location>
        <begin position="232"/>
        <end position="249"/>
    </location>
</feature>
<feature type="transmembrane region" description="Helical" evidence="1">
    <location>
        <begin position="118"/>
        <end position="140"/>
    </location>
</feature>
<dbReference type="PANTHER" id="PTHR36435:SF1">
    <property type="entry name" value="CAAX AMINO TERMINAL PROTEASE FAMILY PROTEIN"/>
    <property type="match status" value="1"/>
</dbReference>
<gene>
    <name evidence="3" type="ORF">FRUB_09663</name>
</gene>
<feature type="domain" description="CAAX prenyl protease 2/Lysostaphin resistance protein A-like" evidence="2">
    <location>
        <begin position="122"/>
        <end position="207"/>
    </location>
</feature>
<feature type="transmembrane region" description="Helical" evidence="1">
    <location>
        <begin position="26"/>
        <end position="45"/>
    </location>
</feature>
<organism evidence="3 4">
    <name type="scientific">Fimbriiglobus ruber</name>
    <dbReference type="NCBI Taxonomy" id="1908690"/>
    <lineage>
        <taxon>Bacteria</taxon>
        <taxon>Pseudomonadati</taxon>
        <taxon>Planctomycetota</taxon>
        <taxon>Planctomycetia</taxon>
        <taxon>Gemmatales</taxon>
        <taxon>Gemmataceae</taxon>
        <taxon>Fimbriiglobus</taxon>
    </lineage>
</organism>
<dbReference type="GO" id="GO:0006508">
    <property type="term" value="P:proteolysis"/>
    <property type="evidence" value="ECO:0007669"/>
    <property type="project" value="UniProtKB-KW"/>
</dbReference>
<name>A0A225CZQ6_9BACT</name>
<evidence type="ECO:0000313" key="4">
    <source>
        <dbReference type="Proteomes" id="UP000214646"/>
    </source>
</evidence>
<keyword evidence="4" id="KW-1185">Reference proteome</keyword>
<keyword evidence="3" id="KW-0378">Hydrolase</keyword>
<accession>A0A225CZQ6</accession>
<reference evidence="4" key="1">
    <citation type="submission" date="2017-06" db="EMBL/GenBank/DDBJ databases">
        <title>Genome analysis of Fimbriiglobus ruber SP5, the first member of the order Planctomycetales with confirmed chitinolytic capability.</title>
        <authorList>
            <person name="Ravin N.V."/>
            <person name="Rakitin A.L."/>
            <person name="Ivanova A.A."/>
            <person name="Beletsky A.V."/>
            <person name="Kulichevskaya I.S."/>
            <person name="Mardanov A.V."/>
            <person name="Dedysh S.N."/>
        </authorList>
    </citation>
    <scope>NUCLEOTIDE SEQUENCE [LARGE SCALE GENOMIC DNA]</scope>
    <source>
        <strain evidence="4">SP5</strain>
    </source>
</reference>
<feature type="transmembrane region" description="Helical" evidence="1">
    <location>
        <begin position="65"/>
        <end position="89"/>
    </location>
</feature>
<dbReference type="EMBL" id="NIDE01000019">
    <property type="protein sequence ID" value="OWK34821.1"/>
    <property type="molecule type" value="Genomic_DNA"/>
</dbReference>
<dbReference type="RefSeq" id="WP_161968050.1">
    <property type="nucleotide sequence ID" value="NZ_NIDE01000019.1"/>
</dbReference>
<feature type="transmembrane region" description="Helical" evidence="1">
    <location>
        <begin position="288"/>
        <end position="307"/>
    </location>
</feature>
<sequence length="311" mass="33770">MVLLTIAQAVFGVVRFFIDGQKSGPFTFAFGTVGLFLAAVLYVIAMYGLTVREKLAIRLPKLKQLTFVVLLTTPLVVVVSEIGACLLEICRRVGIPDWIMAPQDLINVIDAVRQYNPWLAAAGFVVFGGIMPGLGEELFFRGFVGRGLLARWGIVGGILLTSLLFAAMHVFLVQAAAAFLLGLLLHAVYLWTRSLIAPIVLHAVYNSQVFLASEMTRNTAHDLAADDHVPPVLALLSVIAAIGLVYLLYRSRVRWVRTDGADWSPGFPTAETPLAQAETQLVGSRLGAGPVAVVAVVYLLFIADLVWEIVR</sequence>
<proteinExistence type="predicted"/>
<dbReference type="GO" id="GO:0080120">
    <property type="term" value="P:CAAX-box protein maturation"/>
    <property type="evidence" value="ECO:0007669"/>
    <property type="project" value="UniProtKB-ARBA"/>
</dbReference>
<keyword evidence="1" id="KW-0472">Membrane</keyword>
<feature type="transmembrane region" description="Helical" evidence="1">
    <location>
        <begin position="152"/>
        <end position="185"/>
    </location>
</feature>
<dbReference type="OrthoDB" id="9777755at2"/>
<dbReference type="Pfam" id="PF02517">
    <property type="entry name" value="Rce1-like"/>
    <property type="match status" value="1"/>
</dbReference>
<protein>
    <submittedName>
        <fullName evidence="3">Putative metal-dependent membrane protease</fullName>
    </submittedName>
</protein>
<dbReference type="AlphaFoldDB" id="A0A225CZQ6"/>
<evidence type="ECO:0000259" key="2">
    <source>
        <dbReference type="Pfam" id="PF02517"/>
    </source>
</evidence>
<dbReference type="InterPro" id="IPR003675">
    <property type="entry name" value="Rce1/LyrA-like_dom"/>
</dbReference>
<dbReference type="Proteomes" id="UP000214646">
    <property type="component" value="Unassembled WGS sequence"/>
</dbReference>
<dbReference type="InterPro" id="IPR052710">
    <property type="entry name" value="CAAX_protease"/>
</dbReference>